<protein>
    <recommendedName>
        <fullName evidence="2">EF-hand domain-containing protein</fullName>
    </recommendedName>
</protein>
<name>A0AB34IXF8_PRYPA</name>
<evidence type="ECO:0000313" key="3">
    <source>
        <dbReference type="EMBL" id="KAL1508691.1"/>
    </source>
</evidence>
<dbReference type="InterPro" id="IPR011992">
    <property type="entry name" value="EF-hand-dom_pair"/>
</dbReference>
<comment type="caution">
    <text evidence="3">The sequence shown here is derived from an EMBL/GenBank/DDBJ whole genome shotgun (WGS) entry which is preliminary data.</text>
</comment>
<dbReference type="SUPFAM" id="SSF47473">
    <property type="entry name" value="EF-hand"/>
    <property type="match status" value="1"/>
</dbReference>
<dbReference type="EMBL" id="JBGBPQ010000016">
    <property type="protein sequence ID" value="KAL1508691.1"/>
    <property type="molecule type" value="Genomic_DNA"/>
</dbReference>
<dbReference type="PROSITE" id="PS50222">
    <property type="entry name" value="EF_HAND_2"/>
    <property type="match status" value="1"/>
</dbReference>
<evidence type="ECO:0000259" key="2">
    <source>
        <dbReference type="PROSITE" id="PS50222"/>
    </source>
</evidence>
<dbReference type="Proteomes" id="UP001515480">
    <property type="component" value="Unassembled WGS sequence"/>
</dbReference>
<reference evidence="3 4" key="1">
    <citation type="journal article" date="2024" name="Science">
        <title>Giant polyketide synthase enzymes in the biosynthesis of giant marine polyether toxins.</title>
        <authorList>
            <person name="Fallon T.R."/>
            <person name="Shende V.V."/>
            <person name="Wierzbicki I.H."/>
            <person name="Pendleton A.L."/>
            <person name="Watervoot N.F."/>
            <person name="Auber R.P."/>
            <person name="Gonzalez D.J."/>
            <person name="Wisecaver J.H."/>
            <person name="Moore B.S."/>
        </authorList>
    </citation>
    <scope>NUCLEOTIDE SEQUENCE [LARGE SCALE GENOMIC DNA]</scope>
    <source>
        <strain evidence="3 4">12B1</strain>
    </source>
</reference>
<proteinExistence type="predicted"/>
<keyword evidence="4" id="KW-1185">Reference proteome</keyword>
<dbReference type="InterPro" id="IPR002048">
    <property type="entry name" value="EF_hand_dom"/>
</dbReference>
<organism evidence="3 4">
    <name type="scientific">Prymnesium parvum</name>
    <name type="common">Toxic golden alga</name>
    <dbReference type="NCBI Taxonomy" id="97485"/>
    <lineage>
        <taxon>Eukaryota</taxon>
        <taxon>Haptista</taxon>
        <taxon>Haptophyta</taxon>
        <taxon>Prymnesiophyceae</taxon>
        <taxon>Prymnesiales</taxon>
        <taxon>Prymnesiaceae</taxon>
        <taxon>Prymnesium</taxon>
    </lineage>
</organism>
<evidence type="ECO:0000256" key="1">
    <source>
        <dbReference type="SAM" id="MobiDB-lite"/>
    </source>
</evidence>
<dbReference type="Gene3D" id="1.10.238.10">
    <property type="entry name" value="EF-hand"/>
    <property type="match status" value="1"/>
</dbReference>
<feature type="region of interest" description="Disordered" evidence="1">
    <location>
        <begin position="15"/>
        <end position="37"/>
    </location>
</feature>
<sequence length="455" mass="50570">MPAAALHSLEGISTGMLSPRAHSPIPTSPRSPSPVGTISTEHVTRLLNEMDVDLDNLISVSDVLRYISVHNLPTFSEELVEEMFAEANATQDGLIDVEQLGKAVGGQFPHRKYTEDWLRLFELAIGERGLTRLTGLPPSPVVKETIRTNYEQAEELCTFAPHTNFDRSKSCTASGLRQQLTHTFSNLAGMLTGDDATEDLEHESEFPRRPAATDLNAAVNQHMPRASDGASKTVKCTFGAQAAFQLGTQLAKDSSNDFGWRSCLTVEKPRQRKGSELYYGLHEREWQHTPSNAHLSLRVDGEATRTGSGLYPARLMQTENSLIGSYNSRAHREHTNISAPKGQPDFVATFSQRFVKRHSEELKMSAARERYGVLMQVEGPKSEMDLANGQPYKQSFRPPFDPSKAVTTKPYVSGSLGYHWPKKEGRAFDTLYTIGVPSRLALTENQHPASRYLWK</sequence>
<gene>
    <name evidence="3" type="ORF">AB1Y20_004786</name>
</gene>
<evidence type="ECO:0000313" key="4">
    <source>
        <dbReference type="Proteomes" id="UP001515480"/>
    </source>
</evidence>
<dbReference type="GO" id="GO:0005509">
    <property type="term" value="F:calcium ion binding"/>
    <property type="evidence" value="ECO:0007669"/>
    <property type="project" value="InterPro"/>
</dbReference>
<feature type="domain" description="EF-hand" evidence="2">
    <location>
        <begin position="75"/>
        <end position="110"/>
    </location>
</feature>
<dbReference type="AlphaFoldDB" id="A0AB34IXF8"/>
<accession>A0AB34IXF8</accession>